<reference evidence="2" key="1">
    <citation type="journal article" date="2019" name="Int. J. Syst. Evol. Microbiol.">
        <title>The Global Catalogue of Microorganisms (GCM) 10K type strain sequencing project: providing services to taxonomists for standard genome sequencing and annotation.</title>
        <authorList>
            <consortium name="The Broad Institute Genomics Platform"/>
            <consortium name="The Broad Institute Genome Sequencing Center for Infectious Disease"/>
            <person name="Wu L."/>
            <person name="Ma J."/>
        </authorList>
    </citation>
    <scope>NUCLEOTIDE SEQUENCE [LARGE SCALE GENOMIC DNA]</scope>
    <source>
        <strain evidence="2">JCM 17926</strain>
    </source>
</reference>
<dbReference type="SFLD" id="SFLDS00003">
    <property type="entry name" value="Haloacid_Dehalogenase"/>
    <property type="match status" value="1"/>
</dbReference>
<proteinExistence type="predicted"/>
<dbReference type="InterPro" id="IPR023214">
    <property type="entry name" value="HAD_sf"/>
</dbReference>
<dbReference type="InterPro" id="IPR011951">
    <property type="entry name" value="HAD-SF_hydro_IA_YjjG/PynA"/>
</dbReference>
<dbReference type="Proteomes" id="UP001500552">
    <property type="component" value="Unassembled WGS sequence"/>
</dbReference>
<dbReference type="NCBIfam" id="TIGR02254">
    <property type="entry name" value="YjjG_YfnB"/>
    <property type="match status" value="1"/>
</dbReference>
<dbReference type="InterPro" id="IPR052550">
    <property type="entry name" value="Pyrimidine_5'-ntase_YjjG"/>
</dbReference>
<dbReference type="SUPFAM" id="SSF56784">
    <property type="entry name" value="HAD-like"/>
    <property type="match status" value="1"/>
</dbReference>
<dbReference type="SFLD" id="SFLDG01129">
    <property type="entry name" value="C1.5:_HAD__Beta-PGM__Phosphata"/>
    <property type="match status" value="1"/>
</dbReference>
<evidence type="ECO:0000313" key="1">
    <source>
        <dbReference type="EMBL" id="GAA4432229.1"/>
    </source>
</evidence>
<keyword evidence="2" id="KW-1185">Reference proteome</keyword>
<dbReference type="PANTHER" id="PTHR47478">
    <property type="match status" value="1"/>
</dbReference>
<name>A0ABP8LNH1_9BACT</name>
<dbReference type="Gene3D" id="3.40.50.1000">
    <property type="entry name" value="HAD superfamily/HAD-like"/>
    <property type="match status" value="1"/>
</dbReference>
<accession>A0ABP8LNH1</accession>
<sequence length="254" mass="29662">MQFSKHPFHQRVLPTLTLLFRMKTYAHILFDLDHTLWDFEKNSEETLYALYDQFALGSFGKFDCSSFYRKYKFVNMRLWDLYNKGRIKQAELRESRFVKTLTGLGLEPHEVPAGISEAYIQLCPTKTAVFPFAYEVLEYLKPRYGLHIITNGFKEVQHIKMSSSNLHPYFREIVTSECCGYKKPDRRMFEHLLGRIGVAPEACLMIGDNYECDIAGARDAGIDQVFFNPEKTSHRRSPRPTYEISCLSELKQLL</sequence>
<comment type="caution">
    <text evidence="1">The sequence shown here is derived from an EMBL/GenBank/DDBJ whole genome shotgun (WGS) entry which is preliminary data.</text>
</comment>
<protein>
    <submittedName>
        <fullName evidence="1">YjjG family noncanonical pyrimidine nucleotidase</fullName>
    </submittedName>
</protein>
<dbReference type="Pfam" id="PF00702">
    <property type="entry name" value="Hydrolase"/>
    <property type="match status" value="1"/>
</dbReference>
<dbReference type="PANTHER" id="PTHR47478:SF1">
    <property type="entry name" value="PYRIMIDINE 5'-NUCLEOTIDASE YJJG"/>
    <property type="match status" value="1"/>
</dbReference>
<dbReference type="EMBL" id="BAABHC010000011">
    <property type="protein sequence ID" value="GAA4432229.1"/>
    <property type="molecule type" value="Genomic_DNA"/>
</dbReference>
<organism evidence="1 2">
    <name type="scientific">Pontibacter saemangeumensis</name>
    <dbReference type="NCBI Taxonomy" id="1084525"/>
    <lineage>
        <taxon>Bacteria</taxon>
        <taxon>Pseudomonadati</taxon>
        <taxon>Bacteroidota</taxon>
        <taxon>Cytophagia</taxon>
        <taxon>Cytophagales</taxon>
        <taxon>Hymenobacteraceae</taxon>
        <taxon>Pontibacter</taxon>
    </lineage>
</organism>
<gene>
    <name evidence="1" type="ORF">GCM10023188_20630</name>
</gene>
<dbReference type="InterPro" id="IPR006439">
    <property type="entry name" value="HAD-SF_hydro_IA"/>
</dbReference>
<dbReference type="Gene3D" id="1.10.150.240">
    <property type="entry name" value="Putative phosphatase, domain 2"/>
    <property type="match status" value="1"/>
</dbReference>
<dbReference type="NCBIfam" id="TIGR01549">
    <property type="entry name" value="HAD-SF-IA-v1"/>
    <property type="match status" value="1"/>
</dbReference>
<evidence type="ECO:0000313" key="2">
    <source>
        <dbReference type="Proteomes" id="UP001500552"/>
    </source>
</evidence>
<dbReference type="InterPro" id="IPR023198">
    <property type="entry name" value="PGP-like_dom2"/>
</dbReference>
<dbReference type="InterPro" id="IPR036412">
    <property type="entry name" value="HAD-like_sf"/>
</dbReference>